<proteinExistence type="inferred from homology"/>
<comment type="subunit">
    <text evidence="1">Component of the lipopolysaccharide transport and assembly complex. Interacts with LptE and LptA.</text>
</comment>
<dbReference type="GO" id="GO:1990351">
    <property type="term" value="C:transporter complex"/>
    <property type="evidence" value="ECO:0007669"/>
    <property type="project" value="TreeGrafter"/>
</dbReference>
<evidence type="ECO:0000256" key="1">
    <source>
        <dbReference type="HAMAP-Rule" id="MF_01411"/>
    </source>
</evidence>
<sequence>MLASMATWAQANALSCTPDPSQRARPPATEPEDPNSPVELQASSLRSQLAQETLADGAVELRRAGLTLTADRLRYLHEQDRVIAQGQVHITQGGNQFDSEQASYVLNTQRGELQAPRFRLSRAQAGGQARDLAFDGTRSLSANEVAYSSCDRPAGEEPDWVLRMDHLSLDFEHNEGRAEGAVLRFLGTPILALPVLSFPATDAPKSGWLLPSLSIDTTAGAAISVPYYWRIAPNLDATLAPEVSTKRGSGLRGDFRYLLERNAGRLEYHLLPNDRVQERERYSTLLEHEGELPALGLRYGMHSEHASDDAYWKDFSDYLPSLTPRLLPRQVWTQGAWQVDRFVALESYARVQTWQVLQDSSAWITPPYQRQPQIGLRAQVEGPWGLRYNAEAEANHFTQGALLPTGVLNTPTLPQEGRRLHLTQSISRPWDNGWAWFTPQLSLNQASYRYHYIKQAESDLITRDDGVPLGRPINLTRQRNVPTFSMDAGLRFERDATPFGQSMVQTLEPRIHYVYTPYRPQDDLPLFDTAVSDFNAVSIYADNAFTGIDRISDANQVTFGATSRLLDRQNGVEVLRFGAAQRYLFRPQRLTATGSNGNSSSNFSDILLFASGRLHPHWYADSALQYDFDFKRPVRTLASVRYQPAPFHTLAATYRYTRQLTEQTELAWQWPIYRGDPGAGSGGCQRVLYGIGRVSYNMRDSRLADSLAGIEYDAGCWIMRAVAQRVTTGSTGATTRVMLQLELVGLSRLGTNPLQTLKDNIPGYRLLRDNDSP</sequence>
<evidence type="ECO:0000259" key="3">
    <source>
        <dbReference type="Pfam" id="PF04453"/>
    </source>
</evidence>
<dbReference type="InterPro" id="IPR020889">
    <property type="entry name" value="LipoPS_assembly_LptD"/>
</dbReference>
<dbReference type="AlphaFoldDB" id="A0A221KDZ1"/>
<keyword evidence="1" id="KW-0472">Membrane</keyword>
<protein>
    <recommendedName>
        <fullName evidence="1">LPS-assembly protein LptD</fullName>
    </recommendedName>
</protein>
<dbReference type="InterPro" id="IPR050218">
    <property type="entry name" value="LptD"/>
</dbReference>
<organism evidence="4 5">
    <name type="scientific">Vitreoscilla filiformis</name>
    <dbReference type="NCBI Taxonomy" id="63"/>
    <lineage>
        <taxon>Bacteria</taxon>
        <taxon>Pseudomonadati</taxon>
        <taxon>Pseudomonadota</taxon>
        <taxon>Betaproteobacteria</taxon>
        <taxon>Neisseriales</taxon>
        <taxon>Neisseriaceae</taxon>
        <taxon>Vitreoscilla</taxon>
    </lineage>
</organism>
<reference evidence="4 5" key="1">
    <citation type="submission" date="2017-07" db="EMBL/GenBank/DDBJ databases">
        <title>Complete Genome Sequence of the cosmetic ferment Vitreoscilla filiformis (ATCC15551).</title>
        <authorList>
            <person name="Contreras S."/>
            <person name="Sagory-Zalkind P."/>
            <person name="Blanquart H."/>
            <person name="Iltis A."/>
            <person name="Morand S.C."/>
        </authorList>
    </citation>
    <scope>NUCLEOTIDE SEQUENCE [LARGE SCALE GENOMIC DNA]</scope>
    <source>
        <strain evidence="4 5">ATCC 15551</strain>
    </source>
</reference>
<dbReference type="InterPro" id="IPR007543">
    <property type="entry name" value="LptD_C"/>
</dbReference>
<keyword evidence="1" id="KW-0998">Cell outer membrane</keyword>
<feature type="region of interest" description="Disordered" evidence="2">
    <location>
        <begin position="10"/>
        <end position="38"/>
    </location>
</feature>
<dbReference type="PANTHER" id="PTHR30189:SF1">
    <property type="entry name" value="LPS-ASSEMBLY PROTEIN LPTD"/>
    <property type="match status" value="1"/>
</dbReference>
<name>A0A221KDZ1_VITFI</name>
<dbReference type="GO" id="GO:0015920">
    <property type="term" value="P:lipopolysaccharide transport"/>
    <property type="evidence" value="ECO:0007669"/>
    <property type="project" value="InterPro"/>
</dbReference>
<dbReference type="Gene3D" id="2.60.450.10">
    <property type="entry name" value="Lipopolysaccharide (LPS) transport protein A like domain"/>
    <property type="match status" value="1"/>
</dbReference>
<comment type="similarity">
    <text evidence="1">Belongs to the LptD family.</text>
</comment>
<dbReference type="KEGG" id="vff:VITFI_CDS1453"/>
<dbReference type="EMBL" id="CP022423">
    <property type="protein sequence ID" value="ASM77231.1"/>
    <property type="molecule type" value="Genomic_DNA"/>
</dbReference>
<evidence type="ECO:0000313" key="4">
    <source>
        <dbReference type="EMBL" id="ASM77231.1"/>
    </source>
</evidence>
<gene>
    <name evidence="1" type="primary">lptD</name>
    <name evidence="4" type="ORF">VITFI_CDS1453</name>
</gene>
<comment type="caution">
    <text evidence="1">Lacks conserved residue(s) required for the propagation of feature annotation.</text>
</comment>
<dbReference type="HAMAP" id="MF_01411">
    <property type="entry name" value="LPS_assembly_LptD"/>
    <property type="match status" value="1"/>
</dbReference>
<feature type="domain" description="LptD C-terminal" evidence="3">
    <location>
        <begin position="280"/>
        <end position="672"/>
    </location>
</feature>
<keyword evidence="1" id="KW-0732">Signal</keyword>
<dbReference type="GO" id="GO:0009279">
    <property type="term" value="C:cell outer membrane"/>
    <property type="evidence" value="ECO:0007669"/>
    <property type="project" value="UniProtKB-SubCell"/>
</dbReference>
<dbReference type="Proteomes" id="UP000199729">
    <property type="component" value="Chromosome"/>
</dbReference>
<comment type="function">
    <text evidence="1">Together with LptE, is involved in the assembly of lipopolysaccharide (LPS) at the surface of the outer membrane.</text>
</comment>
<accession>A0A221KDZ1</accession>
<feature type="compositionally biased region" description="Polar residues" evidence="2">
    <location>
        <begin position="10"/>
        <end position="20"/>
    </location>
</feature>
<evidence type="ECO:0000256" key="2">
    <source>
        <dbReference type="SAM" id="MobiDB-lite"/>
    </source>
</evidence>
<keyword evidence="5" id="KW-1185">Reference proteome</keyword>
<dbReference type="PANTHER" id="PTHR30189">
    <property type="entry name" value="LPS-ASSEMBLY PROTEIN"/>
    <property type="match status" value="1"/>
</dbReference>
<dbReference type="GO" id="GO:0043165">
    <property type="term" value="P:Gram-negative-bacterium-type cell outer membrane assembly"/>
    <property type="evidence" value="ECO:0007669"/>
    <property type="project" value="UniProtKB-UniRule"/>
</dbReference>
<comment type="subcellular location">
    <subcellularLocation>
        <location evidence="1">Cell outer membrane</location>
    </subcellularLocation>
</comment>
<dbReference type="Pfam" id="PF04453">
    <property type="entry name" value="LptD"/>
    <property type="match status" value="1"/>
</dbReference>
<evidence type="ECO:0000313" key="5">
    <source>
        <dbReference type="Proteomes" id="UP000199729"/>
    </source>
</evidence>